<evidence type="ECO:0000313" key="2">
    <source>
        <dbReference type="Proteomes" id="UP000070544"/>
    </source>
</evidence>
<name>A0A139AYS3_GONPJ</name>
<protein>
    <submittedName>
        <fullName evidence="1">Uncharacterized protein</fullName>
    </submittedName>
</protein>
<accession>A0A139AYS3</accession>
<sequence length="142" mass="16205">MAEQDDGSPTIVEENLRRAIGLRDLQLADPFNRTLSVPMIVRSKRHTSKVLALGRFRAPTDDVPIGYQSSFPYFSYLDPLGKRDMEYITTFTPEYTYEVKANDPEGFHDNVYVERSVTGAWIRLLKDINSKMVGEPNVYDPA</sequence>
<dbReference type="AlphaFoldDB" id="A0A139AYS3"/>
<dbReference type="Proteomes" id="UP000070544">
    <property type="component" value="Unassembled WGS sequence"/>
</dbReference>
<reference evidence="1 2" key="1">
    <citation type="journal article" date="2015" name="Genome Biol. Evol.">
        <title>Phylogenomic analyses indicate that early fungi evolved digesting cell walls of algal ancestors of land plants.</title>
        <authorList>
            <person name="Chang Y."/>
            <person name="Wang S."/>
            <person name="Sekimoto S."/>
            <person name="Aerts A.L."/>
            <person name="Choi C."/>
            <person name="Clum A."/>
            <person name="LaButti K.M."/>
            <person name="Lindquist E.A."/>
            <person name="Yee Ngan C."/>
            <person name="Ohm R.A."/>
            <person name="Salamov A.A."/>
            <person name="Grigoriev I.V."/>
            <person name="Spatafora J.W."/>
            <person name="Berbee M.L."/>
        </authorList>
    </citation>
    <scope>NUCLEOTIDE SEQUENCE [LARGE SCALE GENOMIC DNA]</scope>
    <source>
        <strain evidence="1 2">JEL478</strain>
    </source>
</reference>
<gene>
    <name evidence="1" type="ORF">M427DRAFT_51222</name>
</gene>
<evidence type="ECO:0000313" key="1">
    <source>
        <dbReference type="EMBL" id="KXS21854.1"/>
    </source>
</evidence>
<keyword evidence="2" id="KW-1185">Reference proteome</keyword>
<organism evidence="1 2">
    <name type="scientific">Gonapodya prolifera (strain JEL478)</name>
    <name type="common">Monoblepharis prolifera</name>
    <dbReference type="NCBI Taxonomy" id="1344416"/>
    <lineage>
        <taxon>Eukaryota</taxon>
        <taxon>Fungi</taxon>
        <taxon>Fungi incertae sedis</taxon>
        <taxon>Chytridiomycota</taxon>
        <taxon>Chytridiomycota incertae sedis</taxon>
        <taxon>Monoblepharidomycetes</taxon>
        <taxon>Monoblepharidales</taxon>
        <taxon>Gonapodyaceae</taxon>
        <taxon>Gonapodya</taxon>
    </lineage>
</organism>
<dbReference type="EMBL" id="KQ965732">
    <property type="protein sequence ID" value="KXS21854.1"/>
    <property type="molecule type" value="Genomic_DNA"/>
</dbReference>
<proteinExistence type="predicted"/>